<feature type="non-terminal residue" evidence="1">
    <location>
        <position position="159"/>
    </location>
</feature>
<gene>
    <name evidence="1" type="primary">ORF30157</name>
</gene>
<proteinExistence type="predicted"/>
<dbReference type="EMBL" id="HACG01010565">
    <property type="protein sequence ID" value="CEK57430.1"/>
    <property type="molecule type" value="Transcribed_RNA"/>
</dbReference>
<dbReference type="AlphaFoldDB" id="A0A0B6YPR6"/>
<protein>
    <submittedName>
        <fullName evidence="1">Uncharacterized protein</fullName>
    </submittedName>
</protein>
<sequence>AEVSIGLRRNLTSTVKQFQWSLQEHALYRPLVVNNWMPDKPAGGRNIACGVWKFFYEYQNNGTDILIDDGWVDVDCNSGSSTLILCEKALPRRLNGQNLMRINPASNESLTNALSKGYFMKLGDNIVSVSTQVGNTHFITFVNGLERELFPLFDCGEDA</sequence>
<feature type="non-terminal residue" evidence="1">
    <location>
        <position position="1"/>
    </location>
</feature>
<reference evidence="1" key="1">
    <citation type="submission" date="2014-12" db="EMBL/GenBank/DDBJ databases">
        <title>Insight into the proteome of Arion vulgaris.</title>
        <authorList>
            <person name="Aradska J."/>
            <person name="Bulat T."/>
            <person name="Smidak R."/>
            <person name="Sarate P."/>
            <person name="Gangsoo J."/>
            <person name="Sialana F."/>
            <person name="Bilban M."/>
            <person name="Lubec G."/>
        </authorList>
    </citation>
    <scope>NUCLEOTIDE SEQUENCE</scope>
    <source>
        <tissue evidence="1">Skin</tissue>
    </source>
</reference>
<name>A0A0B6YPR6_9EUPU</name>
<organism evidence="1">
    <name type="scientific">Arion vulgaris</name>
    <dbReference type="NCBI Taxonomy" id="1028688"/>
    <lineage>
        <taxon>Eukaryota</taxon>
        <taxon>Metazoa</taxon>
        <taxon>Spiralia</taxon>
        <taxon>Lophotrochozoa</taxon>
        <taxon>Mollusca</taxon>
        <taxon>Gastropoda</taxon>
        <taxon>Heterobranchia</taxon>
        <taxon>Euthyneura</taxon>
        <taxon>Panpulmonata</taxon>
        <taxon>Eupulmonata</taxon>
        <taxon>Stylommatophora</taxon>
        <taxon>Helicina</taxon>
        <taxon>Arionoidea</taxon>
        <taxon>Arionidae</taxon>
        <taxon>Arion</taxon>
    </lineage>
</organism>
<accession>A0A0B6YPR6</accession>
<evidence type="ECO:0000313" key="1">
    <source>
        <dbReference type="EMBL" id="CEK57430.1"/>
    </source>
</evidence>